<keyword evidence="1" id="KW-0472">Membrane</keyword>
<gene>
    <name evidence="2" type="ORF">DI626_06190</name>
</gene>
<organism evidence="2 3">
    <name type="scientific">Micavibrio aeruginosavorus</name>
    <dbReference type="NCBI Taxonomy" id="349221"/>
    <lineage>
        <taxon>Bacteria</taxon>
        <taxon>Pseudomonadati</taxon>
        <taxon>Bdellovibrionota</taxon>
        <taxon>Bdellovibrionia</taxon>
        <taxon>Bdellovibrionales</taxon>
        <taxon>Pseudobdellovibrionaceae</taxon>
        <taxon>Micavibrio</taxon>
    </lineage>
</organism>
<proteinExistence type="predicted"/>
<accession>A0A2W5BTS9</accession>
<name>A0A2W5BTS9_9BACT</name>
<keyword evidence="1" id="KW-0812">Transmembrane</keyword>
<evidence type="ECO:0000313" key="3">
    <source>
        <dbReference type="Proteomes" id="UP000249557"/>
    </source>
</evidence>
<dbReference type="EMBL" id="QFNK01000108">
    <property type="protein sequence ID" value="PZO86565.1"/>
    <property type="molecule type" value="Genomic_DNA"/>
</dbReference>
<evidence type="ECO:0000256" key="1">
    <source>
        <dbReference type="SAM" id="Phobius"/>
    </source>
</evidence>
<dbReference type="Proteomes" id="UP000249557">
    <property type="component" value="Unassembled WGS sequence"/>
</dbReference>
<dbReference type="AlphaFoldDB" id="A0A2W5BTS9"/>
<comment type="caution">
    <text evidence="2">The sequence shown here is derived from an EMBL/GenBank/DDBJ whole genome shotgun (WGS) entry which is preliminary data.</text>
</comment>
<evidence type="ECO:0000313" key="2">
    <source>
        <dbReference type="EMBL" id="PZO86565.1"/>
    </source>
</evidence>
<keyword evidence="1" id="KW-1133">Transmembrane helix</keyword>
<protein>
    <submittedName>
        <fullName evidence="2">Uncharacterized protein</fullName>
    </submittedName>
</protein>
<feature type="transmembrane region" description="Helical" evidence="1">
    <location>
        <begin position="40"/>
        <end position="60"/>
    </location>
</feature>
<sequence>MAFDFKKIDTSLLKKLADPKAAGDLNVFLEKMPQNAGQTVLIAAGIAWAMTAALGLYSTIQARQLTELRAELQKAEALTPVVPKISDAAIPQEEVQAFAEKAADAYKGLTFTANGSTLVITSDRTSNFSKFREAIGHVQNGGSGWRVTLDKMCVGRECGERDKIGIALKINKVSVENPGQAGQ</sequence>
<reference evidence="2 3" key="1">
    <citation type="submission" date="2017-08" db="EMBL/GenBank/DDBJ databases">
        <title>Infants hospitalized years apart are colonized by the same room-sourced microbial strains.</title>
        <authorList>
            <person name="Brooks B."/>
            <person name="Olm M.R."/>
            <person name="Firek B.A."/>
            <person name="Baker R."/>
            <person name="Thomas B.C."/>
            <person name="Morowitz M.J."/>
            <person name="Banfield J.F."/>
        </authorList>
    </citation>
    <scope>NUCLEOTIDE SEQUENCE [LARGE SCALE GENOMIC DNA]</scope>
    <source>
        <strain evidence="2">S2_018_000_R2_104</strain>
    </source>
</reference>